<dbReference type="SUPFAM" id="SSF88697">
    <property type="entry name" value="PUA domain-like"/>
    <property type="match status" value="1"/>
</dbReference>
<sequence>MMRRCMESGQHQFGMCMSTSHEYGTMLRILHFEQLEDGSSHLDTVGERRYRVLQWGSKDGYATAEVEWVLDDLGDLPCPPGAVATLREKASDLFETCPGFGNALTAQLGTVPLDDKDFVFWMLAMVANGTVGSQGVYDLLFTADRHPDRPRSPLVSHTERLRIALQYTGRLGLMG</sequence>
<accession>A0A7S2H9J6</accession>
<proteinExistence type="predicted"/>
<dbReference type="Pfam" id="PF02190">
    <property type="entry name" value="LON_substr_bdg"/>
    <property type="match status" value="1"/>
</dbReference>
<dbReference type="EMBL" id="HBGS01058541">
    <property type="protein sequence ID" value="CAD9484372.1"/>
    <property type="molecule type" value="Transcribed_RNA"/>
</dbReference>
<dbReference type="PANTHER" id="PTHR23327">
    <property type="entry name" value="RING FINGER PROTEIN 127"/>
    <property type="match status" value="1"/>
</dbReference>
<evidence type="ECO:0000313" key="2">
    <source>
        <dbReference type="EMBL" id="CAD9484372.1"/>
    </source>
</evidence>
<reference evidence="2" key="1">
    <citation type="submission" date="2021-01" db="EMBL/GenBank/DDBJ databases">
        <authorList>
            <person name="Corre E."/>
            <person name="Pelletier E."/>
            <person name="Niang G."/>
            <person name="Scheremetjew M."/>
            <person name="Finn R."/>
            <person name="Kale V."/>
            <person name="Holt S."/>
            <person name="Cochrane G."/>
            <person name="Meng A."/>
            <person name="Brown T."/>
            <person name="Cohen L."/>
        </authorList>
    </citation>
    <scope>NUCLEOTIDE SEQUENCE</scope>
    <source>
        <strain evidence="2">CCMP1381</strain>
    </source>
</reference>
<evidence type="ECO:0000259" key="1">
    <source>
        <dbReference type="Pfam" id="PF02190"/>
    </source>
</evidence>
<feature type="domain" description="Lon N-terminal" evidence="1">
    <location>
        <begin position="8"/>
        <end position="79"/>
    </location>
</feature>
<dbReference type="AlphaFoldDB" id="A0A7S2H9J6"/>
<dbReference type="InterPro" id="IPR046336">
    <property type="entry name" value="Lon_prtase_N_sf"/>
</dbReference>
<dbReference type="GO" id="GO:0061630">
    <property type="term" value="F:ubiquitin protein ligase activity"/>
    <property type="evidence" value="ECO:0007669"/>
    <property type="project" value="TreeGrafter"/>
</dbReference>
<dbReference type="InterPro" id="IPR003111">
    <property type="entry name" value="Lon_prtase_N"/>
</dbReference>
<dbReference type="Gene3D" id="2.30.130.40">
    <property type="entry name" value="LON domain-like"/>
    <property type="match status" value="1"/>
</dbReference>
<gene>
    <name evidence="2" type="ORF">DSPE1174_LOCUS30539</name>
</gene>
<name>A0A7S2H9J6_9STRA</name>
<protein>
    <recommendedName>
        <fullName evidence="1">Lon N-terminal domain-containing protein</fullName>
    </recommendedName>
</protein>
<dbReference type="PANTHER" id="PTHR23327:SF42">
    <property type="entry name" value="LON PEPTIDASE N-TERMINAL DOMAIN AND RING FINGER PROTEIN C14F5.10C"/>
    <property type="match status" value="1"/>
</dbReference>
<dbReference type="InterPro" id="IPR015947">
    <property type="entry name" value="PUA-like_sf"/>
</dbReference>
<organism evidence="2">
    <name type="scientific">Octactis speculum</name>
    <dbReference type="NCBI Taxonomy" id="3111310"/>
    <lineage>
        <taxon>Eukaryota</taxon>
        <taxon>Sar</taxon>
        <taxon>Stramenopiles</taxon>
        <taxon>Ochrophyta</taxon>
        <taxon>Dictyochophyceae</taxon>
        <taxon>Dictyochales</taxon>
        <taxon>Dictyochaceae</taxon>
        <taxon>Octactis</taxon>
    </lineage>
</organism>